<feature type="compositionally biased region" description="Basic residues" evidence="3">
    <location>
        <begin position="181"/>
        <end position="208"/>
    </location>
</feature>
<feature type="compositionally biased region" description="Basic and acidic residues" evidence="3">
    <location>
        <begin position="143"/>
        <end position="154"/>
    </location>
</feature>
<dbReference type="PROSITE" id="PS00598">
    <property type="entry name" value="CHROMO_1"/>
    <property type="match status" value="1"/>
</dbReference>
<protein>
    <submittedName>
        <fullName evidence="6">Chromobox protein homolog 2-like isoform X1</fullName>
    </submittedName>
</protein>
<dbReference type="PROSITE" id="PS50013">
    <property type="entry name" value="CHROMO_2"/>
    <property type="match status" value="1"/>
</dbReference>
<sequence>MELTEVGERVFAAECIQKKRIRKQGRVEYLVKWKGWSNKYNTWEPEDNILDDRLLALFEKSLLERDDKPLVKCRKRSQSESQDDDEPDSSPDSELNTEVQSLLSKNEMLVDDEENDVEISEETPETVDESDQKIEEIVPEPLPEPKEKKRNKEKDKKKRKKRKSDSPERKKKKRDKDGKKKSSKSKLKLKTDSKHKKQKAGRKKKKLSSKSDGTVVKQKPSSTVVSSRPVNVIKSTENAGVLAVNGSTSGPPDILAASGGIAKMAAVTQSPKSVKPSKKHSPAVENGKESVIKKTVSKEVANVKIIEQQSTLSSPSSDQENSLENEIGPCYANVDECTLLNLAARLQSGTLTPSTTWQPNKLADDVLITDVTAKNITITVRESVTCQGFFKEDE</sequence>
<evidence type="ECO:0000256" key="2">
    <source>
        <dbReference type="ARBA" id="ARBA00023242"/>
    </source>
</evidence>
<keyword evidence="2" id="KW-0539">Nucleus</keyword>
<name>A0ABM0MIN6_SACKO</name>
<dbReference type="SMART" id="SM00298">
    <property type="entry name" value="CHROMO"/>
    <property type="match status" value="1"/>
</dbReference>
<dbReference type="InterPro" id="IPR023779">
    <property type="entry name" value="Chromodomain_CS"/>
</dbReference>
<dbReference type="Proteomes" id="UP000694865">
    <property type="component" value="Unplaced"/>
</dbReference>
<dbReference type="PANTHER" id="PTHR46389:SF3">
    <property type="entry name" value="POLYCOMB GROUP PROTEIN PC"/>
    <property type="match status" value="1"/>
</dbReference>
<feature type="domain" description="Chromo" evidence="4">
    <location>
        <begin position="11"/>
        <end position="70"/>
    </location>
</feature>
<feature type="compositionally biased region" description="Polar residues" evidence="3">
    <location>
        <begin position="219"/>
        <end position="229"/>
    </location>
</feature>
<evidence type="ECO:0000259" key="4">
    <source>
        <dbReference type="PROSITE" id="PS50013"/>
    </source>
</evidence>
<gene>
    <name evidence="6" type="primary">LOC102801363</name>
</gene>
<evidence type="ECO:0000313" key="5">
    <source>
        <dbReference type="Proteomes" id="UP000694865"/>
    </source>
</evidence>
<dbReference type="InterPro" id="IPR033773">
    <property type="entry name" value="CBX7_C"/>
</dbReference>
<keyword evidence="5" id="KW-1185">Reference proteome</keyword>
<feature type="compositionally biased region" description="Acidic residues" evidence="3">
    <location>
        <begin position="109"/>
        <end position="129"/>
    </location>
</feature>
<feature type="compositionally biased region" description="Acidic residues" evidence="3">
    <location>
        <begin position="81"/>
        <end position="91"/>
    </location>
</feature>
<feature type="region of interest" description="Disordered" evidence="3">
    <location>
        <begin position="72"/>
        <end position="229"/>
    </location>
</feature>
<organism evidence="5 6">
    <name type="scientific">Saccoglossus kowalevskii</name>
    <name type="common">Acorn worm</name>
    <dbReference type="NCBI Taxonomy" id="10224"/>
    <lineage>
        <taxon>Eukaryota</taxon>
        <taxon>Metazoa</taxon>
        <taxon>Hemichordata</taxon>
        <taxon>Enteropneusta</taxon>
        <taxon>Harrimaniidae</taxon>
        <taxon>Saccoglossus</taxon>
    </lineage>
</organism>
<dbReference type="Pfam" id="PF17218">
    <property type="entry name" value="CBX7_C"/>
    <property type="match status" value="1"/>
</dbReference>
<feature type="compositionally biased region" description="Basic residues" evidence="3">
    <location>
        <begin position="155"/>
        <end position="174"/>
    </location>
</feature>
<dbReference type="InterPro" id="IPR052458">
    <property type="entry name" value="PcG_PRC1-like_component"/>
</dbReference>
<dbReference type="InterPro" id="IPR016197">
    <property type="entry name" value="Chromo-like_dom_sf"/>
</dbReference>
<comment type="subcellular location">
    <subcellularLocation>
        <location evidence="1">Nucleus</location>
    </subcellularLocation>
</comment>
<evidence type="ECO:0000256" key="1">
    <source>
        <dbReference type="ARBA" id="ARBA00004123"/>
    </source>
</evidence>
<dbReference type="RefSeq" id="XP_006819877.1">
    <property type="nucleotide sequence ID" value="XM_006819814.1"/>
</dbReference>
<feature type="region of interest" description="Disordered" evidence="3">
    <location>
        <begin position="268"/>
        <end position="290"/>
    </location>
</feature>
<dbReference type="Pfam" id="PF00385">
    <property type="entry name" value="Chromo"/>
    <property type="match status" value="1"/>
</dbReference>
<accession>A0ABM0MIN6</accession>
<reference evidence="6" key="1">
    <citation type="submission" date="2025-08" db="UniProtKB">
        <authorList>
            <consortium name="RefSeq"/>
        </authorList>
    </citation>
    <scope>IDENTIFICATION</scope>
    <source>
        <tissue evidence="6">Testes</tissue>
    </source>
</reference>
<dbReference type="InterPro" id="IPR000953">
    <property type="entry name" value="Chromo/chromo_shadow_dom"/>
</dbReference>
<dbReference type="SUPFAM" id="SSF54160">
    <property type="entry name" value="Chromo domain-like"/>
    <property type="match status" value="1"/>
</dbReference>
<dbReference type="CDD" id="cd18627">
    <property type="entry name" value="CD_polycomb_like"/>
    <property type="match status" value="1"/>
</dbReference>
<dbReference type="InterPro" id="IPR023780">
    <property type="entry name" value="Chromo_domain"/>
</dbReference>
<proteinExistence type="predicted"/>
<evidence type="ECO:0000313" key="6">
    <source>
        <dbReference type="RefSeq" id="XP_006819877.1"/>
    </source>
</evidence>
<evidence type="ECO:0000256" key="3">
    <source>
        <dbReference type="SAM" id="MobiDB-lite"/>
    </source>
</evidence>
<dbReference type="Gene3D" id="2.40.50.40">
    <property type="match status" value="1"/>
</dbReference>
<dbReference type="GeneID" id="102801363"/>
<dbReference type="PANTHER" id="PTHR46389">
    <property type="entry name" value="POLYCOMB GROUP PROTEIN PC"/>
    <property type="match status" value="1"/>
</dbReference>